<gene>
    <name evidence="1" type="ORF">SAMN04488055_5164</name>
</gene>
<dbReference type="STRING" id="536979.SAMN04488055_5164"/>
<protein>
    <recommendedName>
        <fullName evidence="3">Outer membrane protein beta-barrel domain-containing protein</fullName>
    </recommendedName>
</protein>
<evidence type="ECO:0008006" key="3">
    <source>
        <dbReference type="Google" id="ProtNLM"/>
    </source>
</evidence>
<dbReference type="OrthoDB" id="646451at2"/>
<sequence length="271" mass="30808">MKIKHFLMAIPMLAIISCNRDIYVPNQVNAPLLKEKNEFKANLSLSNWQAAYAVSDNIAIMVNGQYVSRAFWFDNDDNDNNDDLFVDKNTRGGLLEGGVGFFKALDTKQRAVFDVYAGYGNGAFKTLEGAYSSAPSGTSKLDYQLRTQFHKFFVQPSFGLSHKVVEAAFTPRFSIVKFYNQTMGTKAFENDTQRRDNFLRLGDKAVPFFEPAFTVRVGYRYVKFHAQLMFSVPMNDETYSGYDVNDYFQPVSFQTGVSLNFGDWVKKSGKR</sequence>
<proteinExistence type="predicted"/>
<reference evidence="2" key="1">
    <citation type="submission" date="2016-11" db="EMBL/GenBank/DDBJ databases">
        <authorList>
            <person name="Varghese N."/>
            <person name="Submissions S."/>
        </authorList>
    </citation>
    <scope>NUCLEOTIDE SEQUENCE [LARGE SCALE GENOMIC DNA]</scope>
    <source>
        <strain evidence="2">DSM 24787</strain>
    </source>
</reference>
<evidence type="ECO:0000313" key="1">
    <source>
        <dbReference type="EMBL" id="SIO52082.1"/>
    </source>
</evidence>
<accession>A0A1N6K672</accession>
<dbReference type="EMBL" id="FSRA01000002">
    <property type="protein sequence ID" value="SIO52082.1"/>
    <property type="molecule type" value="Genomic_DNA"/>
</dbReference>
<name>A0A1N6K672_9BACT</name>
<dbReference type="PROSITE" id="PS51257">
    <property type="entry name" value="PROKAR_LIPOPROTEIN"/>
    <property type="match status" value="1"/>
</dbReference>
<organism evidence="1 2">
    <name type="scientific">Chitinophaga niabensis</name>
    <dbReference type="NCBI Taxonomy" id="536979"/>
    <lineage>
        <taxon>Bacteria</taxon>
        <taxon>Pseudomonadati</taxon>
        <taxon>Bacteroidota</taxon>
        <taxon>Chitinophagia</taxon>
        <taxon>Chitinophagales</taxon>
        <taxon>Chitinophagaceae</taxon>
        <taxon>Chitinophaga</taxon>
    </lineage>
</organism>
<dbReference type="AlphaFoldDB" id="A0A1N6K672"/>
<dbReference type="RefSeq" id="WP_143197580.1">
    <property type="nucleotide sequence ID" value="NZ_FSRA01000002.1"/>
</dbReference>
<dbReference type="Proteomes" id="UP000185003">
    <property type="component" value="Unassembled WGS sequence"/>
</dbReference>
<evidence type="ECO:0000313" key="2">
    <source>
        <dbReference type="Proteomes" id="UP000185003"/>
    </source>
</evidence>
<keyword evidence="2" id="KW-1185">Reference proteome</keyword>